<evidence type="ECO:0000256" key="1">
    <source>
        <dbReference type="ARBA" id="ARBA00022527"/>
    </source>
</evidence>
<dbReference type="Gene3D" id="3.40.50.410">
    <property type="entry name" value="von Willebrand factor, type A domain"/>
    <property type="match status" value="1"/>
</dbReference>
<dbReference type="SUPFAM" id="SSF56112">
    <property type="entry name" value="Protein kinase-like (PK-like)"/>
    <property type="match status" value="1"/>
</dbReference>
<feature type="region of interest" description="Disordered" evidence="6">
    <location>
        <begin position="682"/>
        <end position="746"/>
    </location>
</feature>
<evidence type="ECO:0000256" key="2">
    <source>
        <dbReference type="ARBA" id="ARBA00022679"/>
    </source>
</evidence>
<evidence type="ECO:0000256" key="3">
    <source>
        <dbReference type="ARBA" id="ARBA00022741"/>
    </source>
</evidence>
<dbReference type="EMBL" id="CAXAMM010027557">
    <property type="protein sequence ID" value="CAK9061053.1"/>
    <property type="molecule type" value="Genomic_DNA"/>
</dbReference>
<dbReference type="InterPro" id="IPR051852">
    <property type="entry name" value="Alpha-type_PK"/>
</dbReference>
<keyword evidence="3" id="KW-0547">Nucleotide-binding</keyword>
<organism evidence="9 10">
    <name type="scientific">Durusdinium trenchii</name>
    <dbReference type="NCBI Taxonomy" id="1381693"/>
    <lineage>
        <taxon>Eukaryota</taxon>
        <taxon>Sar</taxon>
        <taxon>Alveolata</taxon>
        <taxon>Dinophyceae</taxon>
        <taxon>Suessiales</taxon>
        <taxon>Symbiodiniaceae</taxon>
        <taxon>Durusdinium</taxon>
    </lineage>
</organism>
<reference evidence="9 10" key="1">
    <citation type="submission" date="2024-02" db="EMBL/GenBank/DDBJ databases">
        <authorList>
            <person name="Chen Y."/>
            <person name="Shah S."/>
            <person name="Dougan E. K."/>
            <person name="Thang M."/>
            <person name="Chan C."/>
        </authorList>
    </citation>
    <scope>NUCLEOTIDE SEQUENCE [LARGE SCALE GENOMIC DNA]</scope>
</reference>
<dbReference type="InterPro" id="IPR004166">
    <property type="entry name" value="a-kinase_dom"/>
</dbReference>
<feature type="region of interest" description="Disordered" evidence="6">
    <location>
        <begin position="845"/>
        <end position="878"/>
    </location>
</feature>
<feature type="domain" description="Alpha-type protein kinase" evidence="8">
    <location>
        <begin position="425"/>
        <end position="674"/>
    </location>
</feature>
<evidence type="ECO:0000313" key="10">
    <source>
        <dbReference type="Proteomes" id="UP001642464"/>
    </source>
</evidence>
<dbReference type="PANTHER" id="PTHR45992">
    <property type="entry name" value="EUKARYOTIC ELONGATION FACTOR 2 KINASE-RELATED"/>
    <property type="match status" value="1"/>
</dbReference>
<evidence type="ECO:0000313" key="9">
    <source>
        <dbReference type="EMBL" id="CAK9061053.1"/>
    </source>
</evidence>
<evidence type="ECO:0000256" key="6">
    <source>
        <dbReference type="SAM" id="MobiDB-lite"/>
    </source>
</evidence>
<keyword evidence="10" id="KW-1185">Reference proteome</keyword>
<evidence type="ECO:0000259" key="7">
    <source>
        <dbReference type="PROSITE" id="PS50234"/>
    </source>
</evidence>
<feature type="compositionally biased region" description="Low complexity" evidence="6">
    <location>
        <begin position="689"/>
        <end position="699"/>
    </location>
</feature>
<dbReference type="InterPro" id="IPR036465">
    <property type="entry name" value="vWFA_dom_sf"/>
</dbReference>
<dbReference type="Pfam" id="PF02816">
    <property type="entry name" value="Alpha_kinase"/>
    <property type="match status" value="1"/>
</dbReference>
<dbReference type="Gene3D" id="3.20.200.10">
    <property type="entry name" value="MHCK/EF2 kinase"/>
    <property type="match status" value="1"/>
</dbReference>
<dbReference type="CDD" id="cd04515">
    <property type="entry name" value="Alpha_kinase"/>
    <property type="match status" value="1"/>
</dbReference>
<keyword evidence="2" id="KW-0808">Transferase</keyword>
<dbReference type="PANTHER" id="PTHR45992:SF2">
    <property type="entry name" value="EUKARYOTIC ELONGATION FACTOR 2 KINASE"/>
    <property type="match status" value="1"/>
</dbReference>
<dbReference type="Proteomes" id="UP001642464">
    <property type="component" value="Unassembled WGS sequence"/>
</dbReference>
<sequence length="1224" mass="136217">MTAEEIAKLVLQSVEADFKRAGQKMRLRDLSSATVPCPEMRGRGWCITSAIEKKKVAKGWCDKSGQFYCERCWNEYDASHQEDGEVYAGKVWHDEILEEDVVSAEGDSDDGKLEEVARKALELKKHHTSGSKDDLLDSSESSDIDSEGDTVAPLQAFGTKKAPNLFKKTSPELTQAHIIVLVDTSGSMRNVDAQSEDGATWVSRMSAVGVSLSAFFQKQCQLASPHKFSLISFNEQSRTHFIGWPAAKAFNQFRHKRSPGFVAAYGTHFLESLTTTRRILKDRKDLPASTHLLIFSDGRPADGVQMLKTVQAMLEEHPGLRVHAIGFGDGLEFEWLQQLTSIGKGSFAPSGRSIAGLHHAFTSVTSTITQMQTVTSQSSKASSFSFAQVPSGQENSAQKTAGSLTARCVTFEPPNQFAWGTDRSTSFTSSRTWFHFNGKHFKHYHHQIAGKPVSIRVQPFMQGGMRLVYCFHDPSMSLHFDQFANSGARMVAKTSRYVNDSHNSFEVASAHAKCSAVAKYYSHVFDHAARYCLGRWLGQSIAKIIFLRCYVYKAEDSTAPAPFMVGERYLPGTFLKYNSNCGFVNMDAPDSEIAQAFSHFTFILSGGQQMVLDLQGVYLDRSQRFRPHLILTDPQVVSMDKSFGPGDLGEKGMQAFFQTHKCGATCRKMGINGYGWKRMRKAAPKATGSESSAQATSAPPTTPDPPSQAACDACSEVPLRKTEAFTPPEASTQRVEPIPKAPAPALSDSAVEAPLVNRPQAVFGAKADGPLSALMARSPAGPGKPDFDSLLQGRRLDTRQSSGMRLRALAAKEGSKPAGKMGTEPPTESGTFDAWCETRLNAAQTTSATSQPLISGKDELIGGNGGRISVSTGTGSARLALPTQARSSGEKADSPQTAIVYGPGGSKFSVTASCRAIVIEAIQSHFSIPEEEQHLLQESSAQPDVDFYRVERKMDPRKLRFTQESISSNFRDGRPIYQLLNDLNQQMIDPLRELEPLEVVWHNGFWRSLSNRRLWALKHCTLAMTGQPLFEENEEKTRVAPGQATPDHITLDDAKGQVCRCAQDYVYKRRRRTIRTCSSEDEAGQIYGRLYQEAELQRQRRELREQQEWGRGPDPPRWEQLYNSAPLKEKRLGEERQKAHEEEEKWLAQNCIHRSVADVHPDEDSSLVNIFQRLYHEKFRRENRMEKLRAANAGELNNLEQNPRRLYEDGLQRLERLEAGYWDE</sequence>
<dbReference type="InterPro" id="IPR011009">
    <property type="entry name" value="Kinase-like_dom_sf"/>
</dbReference>
<gene>
    <name evidence="9" type="ORF">SCF082_LOCUS32049</name>
</gene>
<keyword evidence="4 9" id="KW-0418">Kinase</keyword>
<dbReference type="SMART" id="SM00811">
    <property type="entry name" value="Alpha_kinase"/>
    <property type="match status" value="1"/>
</dbReference>
<feature type="region of interest" description="Disordered" evidence="6">
    <location>
        <begin position="129"/>
        <end position="149"/>
    </location>
</feature>
<dbReference type="GO" id="GO:0016301">
    <property type="term" value="F:kinase activity"/>
    <property type="evidence" value="ECO:0007669"/>
    <property type="project" value="UniProtKB-KW"/>
</dbReference>
<comment type="caution">
    <text evidence="9">The sequence shown here is derived from an EMBL/GenBank/DDBJ whole genome shotgun (WGS) entry which is preliminary data.</text>
</comment>
<dbReference type="SUPFAM" id="SSF53300">
    <property type="entry name" value="vWA-like"/>
    <property type="match status" value="1"/>
</dbReference>
<feature type="domain" description="VWFA" evidence="7">
    <location>
        <begin position="177"/>
        <end position="364"/>
    </location>
</feature>
<dbReference type="CDD" id="cd00198">
    <property type="entry name" value="vWFA"/>
    <property type="match status" value="1"/>
</dbReference>
<dbReference type="InterPro" id="IPR002035">
    <property type="entry name" value="VWF_A"/>
</dbReference>
<evidence type="ECO:0000256" key="5">
    <source>
        <dbReference type="ARBA" id="ARBA00022840"/>
    </source>
</evidence>
<feature type="compositionally biased region" description="Acidic residues" evidence="6">
    <location>
        <begin position="136"/>
        <end position="148"/>
    </location>
</feature>
<evidence type="ECO:0000256" key="4">
    <source>
        <dbReference type="ARBA" id="ARBA00022777"/>
    </source>
</evidence>
<dbReference type="PROSITE" id="PS51158">
    <property type="entry name" value="ALPHA_KINASE"/>
    <property type="match status" value="1"/>
</dbReference>
<dbReference type="PROSITE" id="PS50234">
    <property type="entry name" value="VWFA"/>
    <property type="match status" value="1"/>
</dbReference>
<name>A0ABP0NCD0_9DINO</name>
<proteinExistence type="predicted"/>
<evidence type="ECO:0000259" key="8">
    <source>
        <dbReference type="PROSITE" id="PS51158"/>
    </source>
</evidence>
<accession>A0ABP0NCD0</accession>
<keyword evidence="5" id="KW-0067">ATP-binding</keyword>
<dbReference type="SMART" id="SM00327">
    <property type="entry name" value="VWA"/>
    <property type="match status" value="1"/>
</dbReference>
<keyword evidence="1" id="KW-0723">Serine/threonine-protein kinase</keyword>
<protein>
    <submittedName>
        <fullName evidence="9">Alpha-protein kinase vwkA (von Willebrand factor A alpha-kinase) (vWF kinase)</fullName>
    </submittedName>
</protein>